<feature type="compositionally biased region" description="Acidic residues" evidence="1">
    <location>
        <begin position="217"/>
        <end position="233"/>
    </location>
</feature>
<feature type="region of interest" description="Disordered" evidence="1">
    <location>
        <begin position="19"/>
        <end position="247"/>
    </location>
</feature>
<organism evidence="2 3">
    <name type="scientific">Wuchereria bancrofti</name>
    <dbReference type="NCBI Taxonomy" id="6293"/>
    <lineage>
        <taxon>Eukaryota</taxon>
        <taxon>Metazoa</taxon>
        <taxon>Ecdysozoa</taxon>
        <taxon>Nematoda</taxon>
        <taxon>Chromadorea</taxon>
        <taxon>Rhabditida</taxon>
        <taxon>Spirurina</taxon>
        <taxon>Spiruromorpha</taxon>
        <taxon>Filarioidea</taxon>
        <taxon>Onchocercidae</taxon>
        <taxon>Wuchereria</taxon>
    </lineage>
</organism>
<evidence type="ECO:0000256" key="1">
    <source>
        <dbReference type="SAM" id="MobiDB-lite"/>
    </source>
</evidence>
<dbReference type="Proteomes" id="UP000270924">
    <property type="component" value="Unassembled WGS sequence"/>
</dbReference>
<sequence length="247" mass="27150">MEIPIPFIDDLKYKSNEFAAESSGNESLSDHQETATVDLTIRQELPTKDNGINTVGKKFEEGNDGEMSSFGSSRSDSDTKDGESDASGSKKSENGECGVNERKSDSVFSAESGDGEVATIKKKRGVKITDETRKNLSLLFSCREFPQSEEDETSGGESSSEIALPQNVRQKPKKLQERKRPRKRGLSSDDDSGGMRSTRRSKVDGDKNRINYRDISSDEEINSDDVLEWDEGDKVEGAGSTDHNTSC</sequence>
<dbReference type="EMBL" id="UYWW01003153">
    <property type="protein sequence ID" value="VDM12499.1"/>
    <property type="molecule type" value="Genomic_DNA"/>
</dbReference>
<proteinExistence type="predicted"/>
<feature type="compositionally biased region" description="Basic and acidic residues" evidence="1">
    <location>
        <begin position="201"/>
        <end position="216"/>
    </location>
</feature>
<accession>A0A3P7E973</accession>
<keyword evidence="3" id="KW-1185">Reference proteome</keyword>
<feature type="non-terminal residue" evidence="2">
    <location>
        <position position="247"/>
    </location>
</feature>
<dbReference type="InParanoid" id="A0A3P7E973"/>
<evidence type="ECO:0000313" key="3">
    <source>
        <dbReference type="Proteomes" id="UP000270924"/>
    </source>
</evidence>
<name>A0A3P7E973_WUCBA</name>
<protein>
    <submittedName>
        <fullName evidence="2">Uncharacterized protein</fullName>
    </submittedName>
</protein>
<dbReference type="OrthoDB" id="5857104at2759"/>
<reference evidence="2 3" key="1">
    <citation type="submission" date="2018-11" db="EMBL/GenBank/DDBJ databases">
        <authorList>
            <consortium name="Pathogen Informatics"/>
        </authorList>
    </citation>
    <scope>NUCLEOTIDE SEQUENCE [LARGE SCALE GENOMIC DNA]</scope>
</reference>
<evidence type="ECO:0000313" key="2">
    <source>
        <dbReference type="EMBL" id="VDM12499.1"/>
    </source>
</evidence>
<feature type="compositionally biased region" description="Basic and acidic residues" evidence="1">
    <location>
        <begin position="75"/>
        <end position="105"/>
    </location>
</feature>
<gene>
    <name evidence="2" type="ORF">WBA_LOCUS5885</name>
</gene>
<feature type="compositionally biased region" description="Basic residues" evidence="1">
    <location>
        <begin position="170"/>
        <end position="185"/>
    </location>
</feature>
<dbReference type="AlphaFoldDB" id="A0A3P7E973"/>